<evidence type="ECO:0000256" key="2">
    <source>
        <dbReference type="ARBA" id="ARBA00022649"/>
    </source>
</evidence>
<dbReference type="InterPro" id="IPR002716">
    <property type="entry name" value="PIN_dom"/>
</dbReference>
<dbReference type="GO" id="GO:0090729">
    <property type="term" value="F:toxin activity"/>
    <property type="evidence" value="ECO:0007669"/>
    <property type="project" value="UniProtKB-KW"/>
</dbReference>
<keyword evidence="6 7" id="KW-0460">Magnesium</keyword>
<evidence type="ECO:0000256" key="4">
    <source>
        <dbReference type="ARBA" id="ARBA00022723"/>
    </source>
</evidence>
<dbReference type="CDD" id="cd09874">
    <property type="entry name" value="PIN_MT3492-like"/>
    <property type="match status" value="1"/>
</dbReference>
<feature type="binding site" evidence="7">
    <location>
        <position position="5"/>
    </location>
    <ligand>
        <name>Mg(2+)</name>
        <dbReference type="ChEBI" id="CHEBI:18420"/>
    </ligand>
</feature>
<dbReference type="EMBL" id="MVHE01000043">
    <property type="protein sequence ID" value="ORA16638.1"/>
    <property type="molecule type" value="Genomic_DNA"/>
</dbReference>
<evidence type="ECO:0000256" key="5">
    <source>
        <dbReference type="ARBA" id="ARBA00022801"/>
    </source>
</evidence>
<evidence type="ECO:0000256" key="6">
    <source>
        <dbReference type="ARBA" id="ARBA00022842"/>
    </source>
</evidence>
<evidence type="ECO:0000256" key="3">
    <source>
        <dbReference type="ARBA" id="ARBA00022722"/>
    </source>
</evidence>
<comment type="caution">
    <text evidence="9">The sequence shown here is derived from an EMBL/GenBank/DDBJ whole genome shotgun (WGS) entry which is preliminary data.</text>
</comment>
<keyword evidence="7" id="KW-0800">Toxin</keyword>
<protein>
    <recommendedName>
        <fullName evidence="7">Ribonuclease VapC</fullName>
        <shortName evidence="7">RNase VapC</shortName>
        <ecNumber evidence="7">3.1.-.-</ecNumber>
    </recommendedName>
    <alternativeName>
        <fullName evidence="7">Toxin VapC</fullName>
    </alternativeName>
</protein>
<feature type="binding site" evidence="7">
    <location>
        <position position="94"/>
    </location>
    <ligand>
        <name>Mg(2+)</name>
        <dbReference type="ChEBI" id="CHEBI:18420"/>
    </ligand>
</feature>
<sequence>MIYLDTSALTKLLIAEPETPELQNWLTTQNGQGEYGVTSALGRVELMRVVARYGQPGHAERARYLLDGLDIVPLAEPVIALAETIGPVSLRSLDAIHLAAASQIKRELRAFVTYDHRLLDGCRAVGLATASPGAAVS</sequence>
<evidence type="ECO:0000256" key="1">
    <source>
        <dbReference type="ARBA" id="ARBA00001946"/>
    </source>
</evidence>
<dbReference type="Gene3D" id="3.40.50.1010">
    <property type="entry name" value="5'-nuclease"/>
    <property type="match status" value="1"/>
</dbReference>
<keyword evidence="10" id="KW-1185">Reference proteome</keyword>
<evidence type="ECO:0000259" key="8">
    <source>
        <dbReference type="Pfam" id="PF01850"/>
    </source>
</evidence>
<evidence type="ECO:0000313" key="10">
    <source>
        <dbReference type="Proteomes" id="UP000192284"/>
    </source>
</evidence>
<dbReference type="OrthoDB" id="4750219at2"/>
<gene>
    <name evidence="7" type="primary">vapC</name>
    <name evidence="9" type="ORF">BST12_20390</name>
</gene>
<name>A0A1W9ZJW5_MYCAN</name>
<keyword evidence="2 7" id="KW-1277">Toxin-antitoxin system</keyword>
<comment type="similarity">
    <text evidence="7">Belongs to the PINc/VapC protein family.</text>
</comment>
<keyword evidence="4 7" id="KW-0479">Metal-binding</keyword>
<organism evidence="9 10">
    <name type="scientific">Mycobacterium angelicum</name>
    <dbReference type="NCBI Taxonomy" id="470074"/>
    <lineage>
        <taxon>Bacteria</taxon>
        <taxon>Bacillati</taxon>
        <taxon>Actinomycetota</taxon>
        <taxon>Actinomycetes</taxon>
        <taxon>Mycobacteriales</taxon>
        <taxon>Mycobacteriaceae</taxon>
        <taxon>Mycobacterium</taxon>
    </lineage>
</organism>
<dbReference type="EC" id="3.1.-.-" evidence="7"/>
<keyword evidence="3 7" id="KW-0540">Nuclease</keyword>
<accession>A0A1W9ZJW5</accession>
<dbReference type="GO" id="GO:0000287">
    <property type="term" value="F:magnesium ion binding"/>
    <property type="evidence" value="ECO:0007669"/>
    <property type="project" value="UniProtKB-UniRule"/>
</dbReference>
<keyword evidence="5 7" id="KW-0378">Hydrolase</keyword>
<dbReference type="RefSeq" id="WP_083114927.1">
    <property type="nucleotide sequence ID" value="NZ_JACKTS010000037.1"/>
</dbReference>
<dbReference type="SUPFAM" id="SSF88723">
    <property type="entry name" value="PIN domain-like"/>
    <property type="match status" value="1"/>
</dbReference>
<dbReference type="Proteomes" id="UP000192284">
    <property type="component" value="Unassembled WGS sequence"/>
</dbReference>
<proteinExistence type="inferred from homology"/>
<reference evidence="9 10" key="1">
    <citation type="submission" date="2017-02" db="EMBL/GenBank/DDBJ databases">
        <title>The new phylogeny of genus Mycobacterium.</title>
        <authorList>
            <person name="Tortoli E."/>
            <person name="Trovato A."/>
            <person name="Cirillo D.M."/>
        </authorList>
    </citation>
    <scope>NUCLEOTIDE SEQUENCE [LARGE SCALE GENOMIC DNA]</scope>
    <source>
        <strain evidence="9 10">DSM 45057</strain>
    </source>
</reference>
<comment type="cofactor">
    <cofactor evidence="1 7">
        <name>Mg(2+)</name>
        <dbReference type="ChEBI" id="CHEBI:18420"/>
    </cofactor>
</comment>
<dbReference type="AlphaFoldDB" id="A0A1W9ZJW5"/>
<evidence type="ECO:0000256" key="7">
    <source>
        <dbReference type="HAMAP-Rule" id="MF_00265"/>
    </source>
</evidence>
<dbReference type="GO" id="GO:0004540">
    <property type="term" value="F:RNA nuclease activity"/>
    <property type="evidence" value="ECO:0007669"/>
    <property type="project" value="InterPro"/>
</dbReference>
<comment type="function">
    <text evidence="7">Toxic component of a toxin-antitoxin (TA) system. An RNase.</text>
</comment>
<dbReference type="InterPro" id="IPR022907">
    <property type="entry name" value="VapC_family"/>
</dbReference>
<dbReference type="HAMAP" id="MF_00265">
    <property type="entry name" value="VapC_Nob1"/>
    <property type="match status" value="1"/>
</dbReference>
<evidence type="ECO:0000313" key="9">
    <source>
        <dbReference type="EMBL" id="ORA16638.1"/>
    </source>
</evidence>
<dbReference type="Pfam" id="PF01850">
    <property type="entry name" value="PIN"/>
    <property type="match status" value="1"/>
</dbReference>
<feature type="domain" description="PIN" evidence="8">
    <location>
        <begin position="2"/>
        <end position="118"/>
    </location>
</feature>
<dbReference type="InterPro" id="IPR029060">
    <property type="entry name" value="PIN-like_dom_sf"/>
</dbReference>
<dbReference type="GO" id="GO:0016787">
    <property type="term" value="F:hydrolase activity"/>
    <property type="evidence" value="ECO:0007669"/>
    <property type="project" value="UniProtKB-KW"/>
</dbReference>